<keyword evidence="2" id="KW-0812">Transmembrane</keyword>
<reference evidence="4" key="1">
    <citation type="submission" date="2016-11" db="UniProtKB">
        <authorList>
            <consortium name="WormBaseParasite"/>
        </authorList>
    </citation>
    <scope>IDENTIFICATION</scope>
</reference>
<evidence type="ECO:0000313" key="3">
    <source>
        <dbReference type="Proteomes" id="UP000095287"/>
    </source>
</evidence>
<organism evidence="3 4">
    <name type="scientific">Steinernema glaseri</name>
    <dbReference type="NCBI Taxonomy" id="37863"/>
    <lineage>
        <taxon>Eukaryota</taxon>
        <taxon>Metazoa</taxon>
        <taxon>Ecdysozoa</taxon>
        <taxon>Nematoda</taxon>
        <taxon>Chromadorea</taxon>
        <taxon>Rhabditida</taxon>
        <taxon>Tylenchina</taxon>
        <taxon>Panagrolaimomorpha</taxon>
        <taxon>Strongyloidoidea</taxon>
        <taxon>Steinernematidae</taxon>
        <taxon>Steinernema</taxon>
    </lineage>
</organism>
<proteinExistence type="predicted"/>
<name>A0A1I7ZBZ0_9BILA</name>
<keyword evidence="3" id="KW-1185">Reference proteome</keyword>
<keyword evidence="2" id="KW-1133">Transmembrane helix</keyword>
<evidence type="ECO:0000256" key="1">
    <source>
        <dbReference type="SAM" id="MobiDB-lite"/>
    </source>
</evidence>
<dbReference type="Proteomes" id="UP000095287">
    <property type="component" value="Unplaced"/>
</dbReference>
<accession>A0A1I7ZBZ0</accession>
<feature type="transmembrane region" description="Helical" evidence="2">
    <location>
        <begin position="7"/>
        <end position="26"/>
    </location>
</feature>
<feature type="region of interest" description="Disordered" evidence="1">
    <location>
        <begin position="187"/>
        <end position="208"/>
    </location>
</feature>
<protein>
    <submittedName>
        <fullName evidence="4">Secreted protein</fullName>
    </submittedName>
</protein>
<evidence type="ECO:0000313" key="4">
    <source>
        <dbReference type="WBParaSite" id="L893_g24638.t1"/>
    </source>
</evidence>
<dbReference type="WBParaSite" id="L893_g24638.t1">
    <property type="protein sequence ID" value="L893_g24638.t1"/>
    <property type="gene ID" value="L893_g24638"/>
</dbReference>
<keyword evidence="2" id="KW-0472">Membrane</keyword>
<sequence length="208" mass="23613">MSSRLKLYSFIYILTTSFLLYYLLFIRTIAFHQTLSHAWITQDEHLAVPPLFHSVHLACTSFFDIGQLLPLLRALIKETSPLFVRSQRQFLSPTWQHWEYPKVCTCGWPSPASEPVQPLMKTSRMLIITCYLRSAPTARAQKFPAPQGYISFGDSVKRYRDQFAGQRTGASLPFTVTFDFIRPPFERPGAPVIESSSGAPPASPSEHT</sequence>
<evidence type="ECO:0000256" key="2">
    <source>
        <dbReference type="SAM" id="Phobius"/>
    </source>
</evidence>
<dbReference type="AlphaFoldDB" id="A0A1I7ZBZ0"/>